<comment type="caution">
    <text evidence="2">The sequence shown here is derived from an EMBL/GenBank/DDBJ whole genome shotgun (WGS) entry which is preliminary data.</text>
</comment>
<evidence type="ECO:0000313" key="3">
    <source>
        <dbReference type="Proteomes" id="UP000784128"/>
    </source>
</evidence>
<organism evidence="2 3">
    <name type="scientific">Pelotalea chapellei</name>
    <dbReference type="NCBI Taxonomy" id="44671"/>
    <lineage>
        <taxon>Bacteria</taxon>
        <taxon>Pseudomonadati</taxon>
        <taxon>Thermodesulfobacteriota</taxon>
        <taxon>Desulfuromonadia</taxon>
        <taxon>Geobacterales</taxon>
        <taxon>Geobacteraceae</taxon>
        <taxon>Pelotalea</taxon>
    </lineage>
</organism>
<accession>A0ABS5UBD1</accession>
<name>A0ABS5UBD1_9BACT</name>
<dbReference type="SUPFAM" id="SSF143422">
    <property type="entry name" value="Transposase IS200-like"/>
    <property type="match status" value="1"/>
</dbReference>
<dbReference type="NCBIfam" id="NF047646">
    <property type="entry name" value="REP_Tyr_transpos"/>
    <property type="match status" value="1"/>
</dbReference>
<gene>
    <name evidence="2" type="ORF">KJB30_14410</name>
</gene>
<dbReference type="Gene3D" id="3.30.70.1290">
    <property type="entry name" value="Transposase IS200-like"/>
    <property type="match status" value="1"/>
</dbReference>
<proteinExistence type="predicted"/>
<feature type="domain" description="Transposase IS200-like" evidence="1">
    <location>
        <begin position="9"/>
        <end position="124"/>
    </location>
</feature>
<dbReference type="Pfam" id="PF01797">
    <property type="entry name" value="Y1_Tnp"/>
    <property type="match status" value="1"/>
</dbReference>
<dbReference type="PANTHER" id="PTHR34322">
    <property type="entry name" value="TRANSPOSASE, Y1_TNP DOMAIN-CONTAINING"/>
    <property type="match status" value="1"/>
</dbReference>
<dbReference type="Proteomes" id="UP000784128">
    <property type="component" value="Unassembled WGS sequence"/>
</dbReference>
<keyword evidence="3" id="KW-1185">Reference proteome</keyword>
<evidence type="ECO:0000313" key="2">
    <source>
        <dbReference type="EMBL" id="MBT1072984.1"/>
    </source>
</evidence>
<reference evidence="2 3" key="1">
    <citation type="submission" date="2021-05" db="EMBL/GenBank/DDBJ databases">
        <title>The draft genome of Geobacter chapellei DSM 13688.</title>
        <authorList>
            <person name="Xu Z."/>
            <person name="Masuda Y."/>
            <person name="Itoh H."/>
            <person name="Senoo K."/>
        </authorList>
    </citation>
    <scope>NUCLEOTIDE SEQUENCE [LARGE SCALE GENOMIC DNA]</scope>
    <source>
        <strain evidence="2 3">DSM 13688</strain>
    </source>
</reference>
<dbReference type="InterPro" id="IPR036515">
    <property type="entry name" value="Transposase_17_sf"/>
</dbReference>
<evidence type="ECO:0000259" key="1">
    <source>
        <dbReference type="SMART" id="SM01321"/>
    </source>
</evidence>
<dbReference type="InterPro" id="IPR002686">
    <property type="entry name" value="Transposase_17"/>
</dbReference>
<dbReference type="SMART" id="SM01321">
    <property type="entry name" value="Y1_Tnp"/>
    <property type="match status" value="1"/>
</dbReference>
<dbReference type="RefSeq" id="WP_214300550.1">
    <property type="nucleotide sequence ID" value="NZ_JAHDYS010000015.1"/>
</dbReference>
<protein>
    <submittedName>
        <fullName evidence="2">Transposase</fullName>
    </submittedName>
</protein>
<dbReference type="PANTHER" id="PTHR34322:SF2">
    <property type="entry name" value="TRANSPOSASE IS200-LIKE DOMAIN-CONTAINING PROTEIN"/>
    <property type="match status" value="1"/>
</dbReference>
<dbReference type="EMBL" id="JAHDYS010000015">
    <property type="protein sequence ID" value="MBT1072984.1"/>
    <property type="molecule type" value="Genomic_DNA"/>
</dbReference>
<sequence>MPRIARALADNCCYHLINRGNGQQQVFHKDGDYRAFIDLLLHARTKYAVKLQAWCLMPNHFHLLVQPEQADQLNKCMQWLMTSHVRRYHAHYGTSGHVWQGRYKSFIVQEDDHLLTVARYIEANPVRAGLSATASQWPWSSHPSRSAAEGV</sequence>